<dbReference type="RefSeq" id="WP_119331239.1">
    <property type="nucleotide sequence ID" value="NZ_JBHSJH010000001.1"/>
</dbReference>
<dbReference type="Pfam" id="PF13302">
    <property type="entry name" value="Acetyltransf_3"/>
    <property type="match status" value="1"/>
</dbReference>
<reference evidence="3" key="1">
    <citation type="journal article" date="2019" name="Int. J. Syst. Evol. Microbiol.">
        <title>The Global Catalogue of Microorganisms (GCM) 10K type strain sequencing project: providing services to taxonomists for standard genome sequencing and annotation.</title>
        <authorList>
            <consortium name="The Broad Institute Genomics Platform"/>
            <consortium name="The Broad Institute Genome Sequencing Center for Infectious Disease"/>
            <person name="Wu L."/>
            <person name="Ma J."/>
        </authorList>
    </citation>
    <scope>NUCLEOTIDE SEQUENCE [LARGE SCALE GENOMIC DNA]</scope>
    <source>
        <strain evidence="3">CGMCC 1.13718</strain>
    </source>
</reference>
<dbReference type="Proteomes" id="UP001595926">
    <property type="component" value="Unassembled WGS sequence"/>
</dbReference>
<proteinExistence type="predicted"/>
<keyword evidence="2" id="KW-0808">Transferase</keyword>
<dbReference type="PANTHER" id="PTHR43610:SF1">
    <property type="entry name" value="N-ACETYLTRANSFERASE DOMAIN-CONTAINING PROTEIN"/>
    <property type="match status" value="1"/>
</dbReference>
<accession>A0ABV9TAP0</accession>
<dbReference type="EMBL" id="JBHSJH010000001">
    <property type="protein sequence ID" value="MFC4892193.1"/>
    <property type="molecule type" value="Genomic_DNA"/>
</dbReference>
<evidence type="ECO:0000259" key="1">
    <source>
        <dbReference type="PROSITE" id="PS51186"/>
    </source>
</evidence>
<dbReference type="EC" id="2.3.-.-" evidence="2"/>
<name>A0ABV9TAP0_9GAMM</name>
<sequence>MNFKISLSSEYVRLTQMKKEHFADLYKVASDPKIWEQHFDERWKPDVFQKYFDVGLANKEGCFVIIDLKKNQIMGSTRFYTYDPKDQSVKIGYTFISAEYWGSGINRSIKKLMLDYSFQYLDKVLFDVWEYNYRSQKAVEKLGALKIDTDKEGKFLYQLNREQWLK</sequence>
<protein>
    <submittedName>
        <fullName evidence="2">GNAT family N-acetyltransferase</fullName>
        <ecNumber evidence="2">2.3.-.-</ecNumber>
    </submittedName>
</protein>
<gene>
    <name evidence="2" type="ORF">ACFPDQ_03925</name>
</gene>
<dbReference type="GO" id="GO:0016746">
    <property type="term" value="F:acyltransferase activity"/>
    <property type="evidence" value="ECO:0007669"/>
    <property type="project" value="UniProtKB-KW"/>
</dbReference>
<dbReference type="InterPro" id="IPR016181">
    <property type="entry name" value="Acyl_CoA_acyltransferase"/>
</dbReference>
<dbReference type="PANTHER" id="PTHR43610">
    <property type="entry name" value="BLL6696 PROTEIN"/>
    <property type="match status" value="1"/>
</dbReference>
<evidence type="ECO:0000313" key="2">
    <source>
        <dbReference type="EMBL" id="MFC4892193.1"/>
    </source>
</evidence>
<dbReference type="PROSITE" id="PS51186">
    <property type="entry name" value="GNAT"/>
    <property type="match status" value="1"/>
</dbReference>
<dbReference type="Gene3D" id="3.40.630.30">
    <property type="match status" value="1"/>
</dbReference>
<dbReference type="InterPro" id="IPR000182">
    <property type="entry name" value="GNAT_dom"/>
</dbReference>
<keyword evidence="3" id="KW-1185">Reference proteome</keyword>
<feature type="domain" description="N-acetyltransferase" evidence="1">
    <location>
        <begin position="12"/>
        <end position="162"/>
    </location>
</feature>
<keyword evidence="2" id="KW-0012">Acyltransferase</keyword>
<evidence type="ECO:0000313" key="3">
    <source>
        <dbReference type="Proteomes" id="UP001595926"/>
    </source>
</evidence>
<comment type="caution">
    <text evidence="2">The sequence shown here is derived from an EMBL/GenBank/DDBJ whole genome shotgun (WGS) entry which is preliminary data.</text>
</comment>
<organism evidence="2 3">
    <name type="scientific">Pseudofrancisella aestuarii</name>
    <dbReference type="NCBI Taxonomy" id="2670347"/>
    <lineage>
        <taxon>Bacteria</taxon>
        <taxon>Pseudomonadati</taxon>
        <taxon>Pseudomonadota</taxon>
        <taxon>Gammaproteobacteria</taxon>
        <taxon>Thiotrichales</taxon>
        <taxon>Francisellaceae</taxon>
        <taxon>Pseudofrancisella</taxon>
    </lineage>
</organism>
<dbReference type="SUPFAM" id="SSF55729">
    <property type="entry name" value="Acyl-CoA N-acyltransferases (Nat)"/>
    <property type="match status" value="1"/>
</dbReference>